<dbReference type="AlphaFoldDB" id="A0AAV8A9I9"/>
<keyword evidence="6 9" id="KW-0472">Membrane</keyword>
<dbReference type="SUPFAM" id="SSF50911">
    <property type="entry name" value="Mannose 6-phosphate receptor domain"/>
    <property type="match status" value="2"/>
</dbReference>
<reference evidence="12" key="1">
    <citation type="submission" date="2022-08" db="EMBL/GenBank/DDBJ databases">
        <title>Novel sulphate-reducing endosymbionts in the free-living metamonad Anaeramoeba.</title>
        <authorList>
            <person name="Jerlstrom-Hultqvist J."/>
            <person name="Cepicka I."/>
            <person name="Gallot-Lavallee L."/>
            <person name="Salas-Leiva D."/>
            <person name="Curtis B.A."/>
            <person name="Zahonova K."/>
            <person name="Pipaliya S."/>
            <person name="Dacks J."/>
            <person name="Roger A.J."/>
        </authorList>
    </citation>
    <scope>NUCLEOTIDE SEQUENCE</scope>
    <source>
        <strain evidence="12">Busselton2</strain>
    </source>
</reference>
<feature type="signal peptide" evidence="10">
    <location>
        <begin position="1"/>
        <end position="18"/>
    </location>
</feature>
<protein>
    <recommendedName>
        <fullName evidence="11">MRH domain-containing protein</fullName>
    </recommendedName>
</protein>
<evidence type="ECO:0000256" key="4">
    <source>
        <dbReference type="ARBA" id="ARBA00022729"/>
    </source>
</evidence>
<organism evidence="12 13">
    <name type="scientific">Anaeramoeba flamelloides</name>
    <dbReference type="NCBI Taxonomy" id="1746091"/>
    <lineage>
        <taxon>Eukaryota</taxon>
        <taxon>Metamonada</taxon>
        <taxon>Anaeramoebidae</taxon>
        <taxon>Anaeramoeba</taxon>
    </lineage>
</organism>
<dbReference type="InterPro" id="IPR044865">
    <property type="entry name" value="MRH_dom"/>
</dbReference>
<dbReference type="PANTHER" id="PTHR15071:SF0">
    <property type="entry name" value="MANNOSE 6-PHOSPHATE RECEPTOR-LIKE PROTEIN 1"/>
    <property type="match status" value="1"/>
</dbReference>
<evidence type="ECO:0000256" key="6">
    <source>
        <dbReference type="ARBA" id="ARBA00023136"/>
    </source>
</evidence>
<feature type="transmembrane region" description="Helical" evidence="9">
    <location>
        <begin position="355"/>
        <end position="374"/>
    </location>
</feature>
<gene>
    <name evidence="12" type="ORF">M0812_07149</name>
</gene>
<dbReference type="InterPro" id="IPR009011">
    <property type="entry name" value="Man6P_isomerase_rcpt-bd_dom_sf"/>
</dbReference>
<evidence type="ECO:0000313" key="12">
    <source>
        <dbReference type="EMBL" id="KAJ3450953.1"/>
    </source>
</evidence>
<keyword evidence="5 9" id="KW-1133">Transmembrane helix</keyword>
<proteinExistence type="predicted"/>
<dbReference type="EMBL" id="JANTQA010000012">
    <property type="protein sequence ID" value="KAJ3450953.1"/>
    <property type="molecule type" value="Genomic_DNA"/>
</dbReference>
<keyword evidence="7" id="KW-1015">Disulfide bond</keyword>
<feature type="domain" description="MRH" evidence="11">
    <location>
        <begin position="181"/>
        <end position="323"/>
    </location>
</feature>
<sequence>MKTSIFLLFLIVTAYISCNDQTCKWSQDGTNYDFNYLTKTNGNYVYSDTDEGIDFIWNICKPWNNDGTCACCKNATMTAWTKYTDGTCKYWGDYNNGNTYSYIDNTNPDIGVKISNQILTSLGHTIRSAAFHLFCNPSEVHSVISAYQHQSMPSHVQLNIETYKACQSYVTPTPTPTADPTVCMTIQDNELYDLRPVKGSYKYTDKSTGNKYWLSVCKNLDDVSDCSCCDPHVTTGYLVQNDKCTELGDLATSNWRPIDPDDAETGVTLEYDKINSAQKKVRSMKWDFVCDIGTKGEITEIDELSLLPPRTEITFTTKYACPESPFAPSPSPTATATVTSKSNGDSTTGGLNGGYTFLVTIVCGGAFFFIGWIVHKYRIDRKQGGYSNL</sequence>
<keyword evidence="2" id="KW-0813">Transport</keyword>
<feature type="compositionally biased region" description="Low complexity" evidence="8">
    <location>
        <begin position="332"/>
        <end position="342"/>
    </location>
</feature>
<evidence type="ECO:0000256" key="10">
    <source>
        <dbReference type="SAM" id="SignalP"/>
    </source>
</evidence>
<dbReference type="PROSITE" id="PS51914">
    <property type="entry name" value="MRH"/>
    <property type="match status" value="1"/>
</dbReference>
<evidence type="ECO:0000256" key="7">
    <source>
        <dbReference type="ARBA" id="ARBA00023157"/>
    </source>
</evidence>
<comment type="caution">
    <text evidence="12">The sequence shown here is derived from an EMBL/GenBank/DDBJ whole genome shotgun (WGS) entry which is preliminary data.</text>
</comment>
<evidence type="ECO:0000259" key="11">
    <source>
        <dbReference type="PROSITE" id="PS51914"/>
    </source>
</evidence>
<dbReference type="Proteomes" id="UP001146793">
    <property type="component" value="Unassembled WGS sequence"/>
</dbReference>
<accession>A0AAV8A9I9</accession>
<feature type="chain" id="PRO_5043563675" description="MRH domain-containing protein" evidence="10">
    <location>
        <begin position="19"/>
        <end position="389"/>
    </location>
</feature>
<dbReference type="GO" id="GO:0000139">
    <property type="term" value="C:Golgi membrane"/>
    <property type="evidence" value="ECO:0007669"/>
    <property type="project" value="UniProtKB-SubCell"/>
</dbReference>
<comment type="subcellular location">
    <subcellularLocation>
        <location evidence="1">Endomembrane system</location>
    </subcellularLocation>
</comment>
<dbReference type="PANTHER" id="PTHR15071">
    <property type="entry name" value="MANNOSE-6-PHOSPHATE RECEPTOR FAMILY MEMBER"/>
    <property type="match status" value="1"/>
</dbReference>
<dbReference type="Gene3D" id="2.70.130.10">
    <property type="entry name" value="Mannose-6-phosphate receptor binding domain"/>
    <property type="match status" value="2"/>
</dbReference>
<evidence type="ECO:0000256" key="2">
    <source>
        <dbReference type="ARBA" id="ARBA00022448"/>
    </source>
</evidence>
<evidence type="ECO:0000256" key="5">
    <source>
        <dbReference type="ARBA" id="ARBA00022989"/>
    </source>
</evidence>
<feature type="region of interest" description="Disordered" evidence="8">
    <location>
        <begin position="324"/>
        <end position="346"/>
    </location>
</feature>
<keyword evidence="3 9" id="KW-0812">Transmembrane</keyword>
<keyword evidence="4 10" id="KW-0732">Signal</keyword>
<evidence type="ECO:0000256" key="8">
    <source>
        <dbReference type="SAM" id="MobiDB-lite"/>
    </source>
</evidence>
<name>A0AAV8A9I9_9EUKA</name>
<evidence type="ECO:0000256" key="9">
    <source>
        <dbReference type="SAM" id="Phobius"/>
    </source>
</evidence>
<evidence type="ECO:0000313" key="13">
    <source>
        <dbReference type="Proteomes" id="UP001146793"/>
    </source>
</evidence>
<evidence type="ECO:0000256" key="3">
    <source>
        <dbReference type="ARBA" id="ARBA00022692"/>
    </source>
</evidence>
<dbReference type="GO" id="GO:0010008">
    <property type="term" value="C:endosome membrane"/>
    <property type="evidence" value="ECO:0007669"/>
    <property type="project" value="UniProtKB-SubCell"/>
</dbReference>
<evidence type="ECO:0000256" key="1">
    <source>
        <dbReference type="ARBA" id="ARBA00004308"/>
    </source>
</evidence>